<dbReference type="EMBL" id="RBUQ01000239">
    <property type="protein sequence ID" value="RMV33124.1"/>
    <property type="molecule type" value="Genomic_DNA"/>
</dbReference>
<dbReference type="AlphaFoldDB" id="A0A3M6BQB7"/>
<protein>
    <submittedName>
        <fullName evidence="1">Uncharacterized protein</fullName>
    </submittedName>
</protein>
<evidence type="ECO:0000313" key="1">
    <source>
        <dbReference type="EMBL" id="RMV33124.1"/>
    </source>
</evidence>
<reference evidence="1 2" key="1">
    <citation type="submission" date="2018-08" db="EMBL/GenBank/DDBJ databases">
        <title>Recombination of ecologically and evolutionarily significant loci maintains genetic cohesion in the Pseudomonas syringae species complex.</title>
        <authorList>
            <person name="Dillon M."/>
            <person name="Thakur S."/>
            <person name="Almeida R.N.D."/>
            <person name="Weir B.S."/>
            <person name="Guttman D.S."/>
        </authorList>
    </citation>
    <scope>NUCLEOTIDE SEQUENCE [LARGE SCALE GENOMIC DNA]</scope>
    <source>
        <strain evidence="1 2">ICMP 11281</strain>
    </source>
</reference>
<sequence length="42" mass="5148">MLTPALKYKYYTAYLPHYDEISVTSFSLGSRIYFDIWFKVYR</sequence>
<evidence type="ECO:0000313" key="2">
    <source>
        <dbReference type="Proteomes" id="UP000271631"/>
    </source>
</evidence>
<comment type="caution">
    <text evidence="1">The sequence shown here is derived from an EMBL/GenBank/DDBJ whole genome shotgun (WGS) entry which is preliminary data.</text>
</comment>
<organism evidence="1 2">
    <name type="scientific">Pseudomonas syringae pv. maculicola</name>
    <dbReference type="NCBI Taxonomy" id="59511"/>
    <lineage>
        <taxon>Bacteria</taxon>
        <taxon>Pseudomonadati</taxon>
        <taxon>Pseudomonadota</taxon>
        <taxon>Gammaproteobacteria</taxon>
        <taxon>Pseudomonadales</taxon>
        <taxon>Pseudomonadaceae</taxon>
        <taxon>Pseudomonas</taxon>
    </lineage>
</organism>
<gene>
    <name evidence="1" type="ORF">ALP13_01644</name>
</gene>
<proteinExistence type="predicted"/>
<accession>A0A3M6BQB7</accession>
<dbReference type="Proteomes" id="UP000271631">
    <property type="component" value="Unassembled WGS sequence"/>
</dbReference>
<name>A0A3M6BQB7_PSEYM</name>